<dbReference type="SUPFAM" id="SSF81383">
    <property type="entry name" value="F-box domain"/>
    <property type="match status" value="1"/>
</dbReference>
<dbReference type="CDD" id="cd22157">
    <property type="entry name" value="F-box_AtFBW1-like"/>
    <property type="match status" value="1"/>
</dbReference>
<dbReference type="InterPro" id="IPR001810">
    <property type="entry name" value="F-box_dom"/>
</dbReference>
<reference evidence="3" key="1">
    <citation type="submission" date="2021-01" db="EMBL/GenBank/DDBJ databases">
        <authorList>
            <consortium name="Genoscope - CEA"/>
            <person name="William W."/>
        </authorList>
    </citation>
    <scope>NUCLEOTIDE SEQUENCE</scope>
</reference>
<dbReference type="EMBL" id="HG994359">
    <property type="protein sequence ID" value="CAF2100598.1"/>
    <property type="molecule type" value="Genomic_DNA"/>
</dbReference>
<dbReference type="SUPFAM" id="SSF75471">
    <property type="entry name" value="YhbY-like"/>
    <property type="match status" value="1"/>
</dbReference>
<dbReference type="PANTHER" id="PTHR31672">
    <property type="entry name" value="BNACNNG10540D PROTEIN"/>
    <property type="match status" value="1"/>
</dbReference>
<organism evidence="3">
    <name type="scientific">Brassica napus</name>
    <name type="common">Rape</name>
    <dbReference type="NCBI Taxonomy" id="3708"/>
    <lineage>
        <taxon>Eukaryota</taxon>
        <taxon>Viridiplantae</taxon>
        <taxon>Streptophyta</taxon>
        <taxon>Embryophyta</taxon>
        <taxon>Tracheophyta</taxon>
        <taxon>Spermatophyta</taxon>
        <taxon>Magnoliopsida</taxon>
        <taxon>eudicotyledons</taxon>
        <taxon>Gunneridae</taxon>
        <taxon>Pentapetalae</taxon>
        <taxon>rosids</taxon>
        <taxon>malvids</taxon>
        <taxon>Brassicales</taxon>
        <taxon>Brassicaceae</taxon>
        <taxon>Brassiceae</taxon>
        <taxon>Brassica</taxon>
    </lineage>
</organism>
<keyword evidence="1" id="KW-0694">RNA-binding</keyword>
<dbReference type="Pfam" id="PF07734">
    <property type="entry name" value="FBA_1"/>
    <property type="match status" value="1"/>
</dbReference>
<dbReference type="PANTHER" id="PTHR31672:SF13">
    <property type="entry name" value="F-BOX PROTEIN CPR30-LIKE"/>
    <property type="match status" value="1"/>
</dbReference>
<dbReference type="InterPro" id="IPR006527">
    <property type="entry name" value="F-box-assoc_dom_typ1"/>
</dbReference>
<proteinExistence type="predicted"/>
<feature type="domain" description="F-box" evidence="2">
    <location>
        <begin position="114"/>
        <end position="161"/>
    </location>
</feature>
<evidence type="ECO:0000259" key="2">
    <source>
        <dbReference type="PROSITE" id="PS50181"/>
    </source>
</evidence>
<gene>
    <name evidence="3" type="ORF">DARMORV10_A05P31290.1</name>
</gene>
<dbReference type="InterPro" id="IPR036047">
    <property type="entry name" value="F-box-like_dom_sf"/>
</dbReference>
<dbReference type="NCBIfam" id="TIGR01640">
    <property type="entry name" value="F_box_assoc_1"/>
    <property type="match status" value="1"/>
</dbReference>
<dbReference type="GO" id="GO:0003723">
    <property type="term" value="F:RNA binding"/>
    <property type="evidence" value="ECO:0007669"/>
    <property type="project" value="UniProtKB-KW"/>
</dbReference>
<dbReference type="Gene3D" id="1.20.1280.50">
    <property type="match status" value="1"/>
</dbReference>
<sequence length="509" mass="58719">MPLRSSLPSSLHAFLFYPLSAKPSRHIVRQVIIKNRRSDRQMASVLNVEEQEVEKVDGDGGVVVKNIRGVFDGVIENMHLHWKHRELVKLISKQKSLAFVENTARLLEYESGGVLWKVEIPNDVMEEIVMRLPVRSIMRFQAVSKHWESMIKTRDFGARHMAHQRSKDPKLMLVSYGLSHIRFEQRDFETTSLQESLRLKTEKIEGAAMAISECCDGLVCYYRLTQAVEVVNPATEKSLVPLPLAKFQQLHKDHPDRDMEQEIEAITDEDDGPDLVPFIFFTRFGFGKDSLTGRYKIVWLYNIYPATLNKKKKTRCEVFDLEEWRWRFVTTRPLDHHQILSDQRPSFANGSLYWLTGDEQGYPSTLTKLIVLDIHTEMFQVTSTPPFISPDASGDKIALCNLDGRLCISELQGDCTQEFWWRVEECDKWERIFSVDLISTSSWFGGIASQPLTPLAISRDNNKVVLSLTYHENLVDFDLDPDSTVYHLYYSGYYGFAVPYFPSLSLVDF</sequence>
<accession>A0A816TP50</accession>
<dbReference type="InterPro" id="IPR001890">
    <property type="entry name" value="RNA-binding_CRM"/>
</dbReference>
<name>A0A816TP50_BRANA</name>
<dbReference type="Pfam" id="PF00646">
    <property type="entry name" value="F-box"/>
    <property type="match status" value="1"/>
</dbReference>
<dbReference type="PROSITE" id="PS50181">
    <property type="entry name" value="FBOX"/>
    <property type="match status" value="1"/>
</dbReference>
<evidence type="ECO:0000313" key="3">
    <source>
        <dbReference type="EMBL" id="CAF2100598.1"/>
    </source>
</evidence>
<dbReference type="InterPro" id="IPR017451">
    <property type="entry name" value="F-box-assoc_interact_dom"/>
</dbReference>
<dbReference type="InterPro" id="IPR050796">
    <property type="entry name" value="SCF_F-box_component"/>
</dbReference>
<dbReference type="Pfam" id="PF01985">
    <property type="entry name" value="CRS1_YhbY"/>
    <property type="match status" value="1"/>
</dbReference>
<dbReference type="Gene3D" id="3.30.110.60">
    <property type="entry name" value="YhbY-like"/>
    <property type="match status" value="1"/>
</dbReference>
<dbReference type="InterPro" id="IPR035920">
    <property type="entry name" value="YhbY-like_sf"/>
</dbReference>
<dbReference type="AlphaFoldDB" id="A0A816TP50"/>
<protein>
    <submittedName>
        <fullName evidence="3">(rape) hypothetical protein</fullName>
    </submittedName>
</protein>
<dbReference type="Proteomes" id="UP001295469">
    <property type="component" value="Chromosome A05"/>
</dbReference>
<dbReference type="SMART" id="SM00256">
    <property type="entry name" value="FBOX"/>
    <property type="match status" value="1"/>
</dbReference>
<evidence type="ECO:0000256" key="1">
    <source>
        <dbReference type="ARBA" id="ARBA00022884"/>
    </source>
</evidence>